<reference evidence="4 5" key="1">
    <citation type="submission" date="2020-04" db="EMBL/GenBank/DDBJ databases">
        <authorList>
            <person name="Yin C."/>
        </authorList>
    </citation>
    <scope>NUCLEOTIDE SEQUENCE [LARGE SCALE GENOMIC DNA]</scope>
    <source>
        <strain evidence="4 5">Ak56</strain>
    </source>
</reference>
<dbReference type="SUPFAM" id="SSF52172">
    <property type="entry name" value="CheY-like"/>
    <property type="match status" value="1"/>
</dbReference>
<dbReference type="AlphaFoldDB" id="A0A847SPD7"/>
<dbReference type="GO" id="GO:0000160">
    <property type="term" value="P:phosphorelay signal transduction system"/>
    <property type="evidence" value="ECO:0007669"/>
    <property type="project" value="InterPro"/>
</dbReference>
<evidence type="ECO:0000313" key="5">
    <source>
        <dbReference type="Proteomes" id="UP000552864"/>
    </source>
</evidence>
<evidence type="ECO:0000313" key="4">
    <source>
        <dbReference type="EMBL" id="NLR79129.1"/>
    </source>
</evidence>
<gene>
    <name evidence="4" type="ORF">HGH91_10870</name>
</gene>
<evidence type="ECO:0000256" key="1">
    <source>
        <dbReference type="ARBA" id="ARBA00022553"/>
    </source>
</evidence>
<evidence type="ECO:0000259" key="3">
    <source>
        <dbReference type="PROSITE" id="PS50110"/>
    </source>
</evidence>
<dbReference type="SMART" id="SM00448">
    <property type="entry name" value="REC"/>
    <property type="match status" value="1"/>
</dbReference>
<comment type="caution">
    <text evidence="4">The sequence shown here is derived from an EMBL/GenBank/DDBJ whole genome shotgun (WGS) entry which is preliminary data.</text>
</comment>
<dbReference type="EMBL" id="JABAHZ010000002">
    <property type="protein sequence ID" value="NLR79129.1"/>
    <property type="molecule type" value="Genomic_DNA"/>
</dbReference>
<organism evidence="4 5">
    <name type="scientific">Chitinophaga eiseniae</name>
    <dbReference type="NCBI Taxonomy" id="634771"/>
    <lineage>
        <taxon>Bacteria</taxon>
        <taxon>Pseudomonadati</taxon>
        <taxon>Bacteroidota</taxon>
        <taxon>Chitinophagia</taxon>
        <taxon>Chitinophagales</taxon>
        <taxon>Chitinophagaceae</taxon>
        <taxon>Chitinophaga</taxon>
    </lineage>
</organism>
<dbReference type="PANTHER" id="PTHR44591:SF3">
    <property type="entry name" value="RESPONSE REGULATORY DOMAIN-CONTAINING PROTEIN"/>
    <property type="match status" value="1"/>
</dbReference>
<dbReference type="InterPro" id="IPR001789">
    <property type="entry name" value="Sig_transdc_resp-reg_receiver"/>
</dbReference>
<accession>A0A847SPD7</accession>
<keyword evidence="1 2" id="KW-0597">Phosphoprotein</keyword>
<protein>
    <submittedName>
        <fullName evidence="4">Response regulator</fullName>
    </submittedName>
</protein>
<name>A0A847SPD7_9BACT</name>
<dbReference type="InterPro" id="IPR050595">
    <property type="entry name" value="Bact_response_regulator"/>
</dbReference>
<dbReference type="Gene3D" id="3.40.50.2300">
    <property type="match status" value="1"/>
</dbReference>
<feature type="domain" description="Response regulatory" evidence="3">
    <location>
        <begin position="4"/>
        <end position="119"/>
    </location>
</feature>
<feature type="modified residue" description="4-aspartylphosphate" evidence="2">
    <location>
        <position position="53"/>
    </location>
</feature>
<proteinExistence type="predicted"/>
<dbReference type="Proteomes" id="UP000552864">
    <property type="component" value="Unassembled WGS sequence"/>
</dbReference>
<dbReference type="InterPro" id="IPR011006">
    <property type="entry name" value="CheY-like_superfamily"/>
</dbReference>
<keyword evidence="5" id="KW-1185">Reference proteome</keyword>
<dbReference type="PANTHER" id="PTHR44591">
    <property type="entry name" value="STRESS RESPONSE REGULATOR PROTEIN 1"/>
    <property type="match status" value="1"/>
</dbReference>
<dbReference type="CDD" id="cd00156">
    <property type="entry name" value="REC"/>
    <property type="match status" value="1"/>
</dbReference>
<sequence>MKSRILHADDDILFSRIVNNILRQIDLEVFHAPDGKQAWQLFNKIQFDYCLLDVVMPGLNGIELGERIRKVDGNMPICFLSGEDPGWLEREVSTRVADAKFFCKTFNIRSLSLFLSHYLITPPILNQYGSNRTLKI</sequence>
<dbReference type="RefSeq" id="WP_168738464.1">
    <property type="nucleotide sequence ID" value="NZ_JABAHZ010000002.1"/>
</dbReference>
<evidence type="ECO:0000256" key="2">
    <source>
        <dbReference type="PROSITE-ProRule" id="PRU00169"/>
    </source>
</evidence>
<dbReference type="PROSITE" id="PS50110">
    <property type="entry name" value="RESPONSE_REGULATORY"/>
    <property type="match status" value="1"/>
</dbReference>
<dbReference type="Pfam" id="PF00072">
    <property type="entry name" value="Response_reg"/>
    <property type="match status" value="1"/>
</dbReference>